<keyword evidence="4" id="KW-1185">Reference proteome</keyword>
<proteinExistence type="predicted"/>
<keyword evidence="1" id="KW-0175">Coiled coil</keyword>
<feature type="region of interest" description="Disordered" evidence="2">
    <location>
        <begin position="323"/>
        <end position="346"/>
    </location>
</feature>
<evidence type="ECO:0000313" key="4">
    <source>
        <dbReference type="Proteomes" id="UP001500280"/>
    </source>
</evidence>
<dbReference type="Proteomes" id="UP001500280">
    <property type="component" value="Unassembled WGS sequence"/>
</dbReference>
<organism evidence="3 4">
    <name type="scientific">Kribbella yunnanensis</name>
    <dbReference type="NCBI Taxonomy" id="190194"/>
    <lineage>
        <taxon>Bacteria</taxon>
        <taxon>Bacillati</taxon>
        <taxon>Actinomycetota</taxon>
        <taxon>Actinomycetes</taxon>
        <taxon>Propionibacteriales</taxon>
        <taxon>Kribbellaceae</taxon>
        <taxon>Kribbella</taxon>
    </lineage>
</organism>
<dbReference type="RefSeq" id="WP_344152763.1">
    <property type="nucleotide sequence ID" value="NZ_BAAANF010000013.1"/>
</dbReference>
<feature type="coiled-coil region" evidence="1">
    <location>
        <begin position="612"/>
        <end position="639"/>
    </location>
</feature>
<evidence type="ECO:0000256" key="1">
    <source>
        <dbReference type="SAM" id="Coils"/>
    </source>
</evidence>
<reference evidence="4" key="1">
    <citation type="journal article" date="2019" name="Int. J. Syst. Evol. Microbiol.">
        <title>The Global Catalogue of Microorganisms (GCM) 10K type strain sequencing project: providing services to taxonomists for standard genome sequencing and annotation.</title>
        <authorList>
            <consortium name="The Broad Institute Genomics Platform"/>
            <consortium name="The Broad Institute Genome Sequencing Center for Infectious Disease"/>
            <person name="Wu L."/>
            <person name="Ma J."/>
        </authorList>
    </citation>
    <scope>NUCLEOTIDE SEQUENCE [LARGE SCALE GENOMIC DNA]</scope>
    <source>
        <strain evidence="4">JCM 14307</strain>
    </source>
</reference>
<accession>A0ABP4TI83</accession>
<feature type="region of interest" description="Disordered" evidence="2">
    <location>
        <begin position="660"/>
        <end position="679"/>
    </location>
</feature>
<evidence type="ECO:0000313" key="3">
    <source>
        <dbReference type="EMBL" id="GAA1688079.1"/>
    </source>
</evidence>
<dbReference type="EMBL" id="BAAANF010000013">
    <property type="protein sequence ID" value="GAA1688079.1"/>
    <property type="molecule type" value="Genomic_DNA"/>
</dbReference>
<evidence type="ECO:0000256" key="2">
    <source>
        <dbReference type="SAM" id="MobiDB-lite"/>
    </source>
</evidence>
<comment type="caution">
    <text evidence="3">The sequence shown here is derived from an EMBL/GenBank/DDBJ whole genome shotgun (WGS) entry which is preliminary data.</text>
</comment>
<sequence>MSEVLVVRGEMQPWTDHTTRQPVLAALLTDVIPANRRTLILGPHSPLLIESVLAHSADVTILVRSVSDAEQLTETFGPCLHVVAGALDGLRTATPTLFEDTAPFEVVIAADGLDRVLGYDSDHLTWTERLAALQTLTAPDPVVVLGLQNEFSLQNLLDRRPPHLRHGNDEWIPLHDDPTRPVSVPQFQAALPWPAQLYADFSSHTLIAAEAATTARPGHLPTRLAVEALESVDTPLLTSPTEPLESAARAGLLSAVPTTWLAICNTTTPHALYTQSGPTTLKAIPTTAPHASTTASAGVTAHASATAFPGAAPHASATAIPTTAPHASTTASAGVTAHASDPSPSGPCATAFADASALAPTGWHLTLTPTTGAGLVDAPSFTTSADRGVGSLTPLPPEAVGLARPAENSELLFDPTVVPTEIPGGETVETVLFRLAAAEDVPGFRKVAAALGEWAKSSRVLLRWDDIIVDGDTFAYGISGWVAPERVDKNDLLATAWLRFHKRLVDTHRRHPWPPWMIGDDLVATWLSMSGVIPADPTPATAPHVESAVAEQLAWGKQLSAALAAVLDPREQTHPDLRTTLADADRARQELTELQGHVFGLERTLGFRNKALKTRENRIRELRTQVQKATADRNKLHRSRSYALARAVARAAQIRNPRKLAGKAKRHLHKHLNKLRPPR</sequence>
<evidence type="ECO:0008006" key="5">
    <source>
        <dbReference type="Google" id="ProtNLM"/>
    </source>
</evidence>
<protein>
    <recommendedName>
        <fullName evidence="5">Class I SAM-dependent methyltransferase</fullName>
    </recommendedName>
</protein>
<feature type="compositionally biased region" description="Low complexity" evidence="2">
    <location>
        <begin position="323"/>
        <end position="333"/>
    </location>
</feature>
<gene>
    <name evidence="3" type="ORF">GCM10009745_36150</name>
</gene>
<name>A0ABP4TI83_9ACTN</name>